<evidence type="ECO:0000313" key="1">
    <source>
        <dbReference type="EMBL" id="NQE38431.1"/>
    </source>
</evidence>
<organism evidence="1 2">
    <name type="scientific">Microcoleus asticus IPMA8</name>
    <dbReference type="NCBI Taxonomy" id="2563858"/>
    <lineage>
        <taxon>Bacteria</taxon>
        <taxon>Bacillati</taxon>
        <taxon>Cyanobacteriota</taxon>
        <taxon>Cyanophyceae</taxon>
        <taxon>Oscillatoriophycideae</taxon>
        <taxon>Oscillatoriales</taxon>
        <taxon>Microcoleaceae</taxon>
        <taxon>Microcoleus</taxon>
        <taxon>Microcoleus asticus</taxon>
    </lineage>
</organism>
<reference evidence="1 2" key="1">
    <citation type="journal article" date="2020" name="Sci. Rep.">
        <title>A novel cyanobacterial geosmin producer, revising GeoA distribution and dispersion patterns in Bacteria.</title>
        <authorList>
            <person name="Churro C."/>
            <person name="Semedo-Aguiar A.P."/>
            <person name="Silva A.D."/>
            <person name="Pereira-Leal J.B."/>
            <person name="Leite R.B."/>
        </authorList>
    </citation>
    <scope>NUCLEOTIDE SEQUENCE [LARGE SCALE GENOMIC DNA]</scope>
    <source>
        <strain evidence="1 2">IPMA8</strain>
    </source>
</reference>
<proteinExistence type="predicted"/>
<evidence type="ECO:0000313" key="2">
    <source>
        <dbReference type="Proteomes" id="UP000702425"/>
    </source>
</evidence>
<sequence length="55" mass="6464">MKVGVAESRYDKLIVRSQTSENDFFDFDTELEHLQILDSELVTELNILAFVQMRE</sequence>
<comment type="caution">
    <text evidence="1">The sequence shown here is derived from an EMBL/GenBank/DDBJ whole genome shotgun (WGS) entry which is preliminary data.</text>
</comment>
<dbReference type="Proteomes" id="UP000702425">
    <property type="component" value="Unassembled WGS sequence"/>
</dbReference>
<protein>
    <submittedName>
        <fullName evidence="1">Uncharacterized protein</fullName>
    </submittedName>
</protein>
<name>A0ABX2D7L8_9CYAN</name>
<accession>A0ABX2D7L8</accession>
<dbReference type="EMBL" id="SRRZ01000224">
    <property type="protein sequence ID" value="NQE38431.1"/>
    <property type="molecule type" value="Genomic_DNA"/>
</dbReference>
<keyword evidence="2" id="KW-1185">Reference proteome</keyword>
<gene>
    <name evidence="1" type="ORF">E5S67_06216</name>
</gene>